<evidence type="ECO:0000313" key="3">
    <source>
        <dbReference type="Proteomes" id="UP001141806"/>
    </source>
</evidence>
<feature type="region of interest" description="Disordered" evidence="1">
    <location>
        <begin position="1"/>
        <end position="26"/>
    </location>
</feature>
<keyword evidence="3" id="KW-1185">Reference proteome</keyword>
<feature type="compositionally biased region" description="Basic and acidic residues" evidence="1">
    <location>
        <begin position="16"/>
        <end position="26"/>
    </location>
</feature>
<accession>A0A9Q0R2S7</accession>
<evidence type="ECO:0000313" key="2">
    <source>
        <dbReference type="EMBL" id="KAJ4980820.1"/>
    </source>
</evidence>
<gene>
    <name evidence="2" type="ORF">NE237_031657</name>
</gene>
<evidence type="ECO:0000256" key="1">
    <source>
        <dbReference type="SAM" id="MobiDB-lite"/>
    </source>
</evidence>
<name>A0A9Q0R2S7_9MAGN</name>
<proteinExistence type="predicted"/>
<dbReference type="EMBL" id="JAMYWD010000001">
    <property type="protein sequence ID" value="KAJ4980820.1"/>
    <property type="molecule type" value="Genomic_DNA"/>
</dbReference>
<sequence>MKTEPCHMPSKAHISFKREEEGEENRERSYTITAATLLHPSSNPASSTFFLSLVQPPFAGRILPKEQCHRHCHKGTKEAPPPVLTKEEDLATAAATDFEQQQRLD</sequence>
<dbReference type="Proteomes" id="UP001141806">
    <property type="component" value="Unassembled WGS sequence"/>
</dbReference>
<reference evidence="2" key="1">
    <citation type="journal article" date="2023" name="Plant J.">
        <title>The genome of the king protea, Protea cynaroides.</title>
        <authorList>
            <person name="Chang J."/>
            <person name="Duong T.A."/>
            <person name="Schoeman C."/>
            <person name="Ma X."/>
            <person name="Roodt D."/>
            <person name="Barker N."/>
            <person name="Li Z."/>
            <person name="Van de Peer Y."/>
            <person name="Mizrachi E."/>
        </authorList>
    </citation>
    <scope>NUCLEOTIDE SEQUENCE</scope>
    <source>
        <tissue evidence="2">Young leaves</tissue>
    </source>
</reference>
<organism evidence="2 3">
    <name type="scientific">Protea cynaroides</name>
    <dbReference type="NCBI Taxonomy" id="273540"/>
    <lineage>
        <taxon>Eukaryota</taxon>
        <taxon>Viridiplantae</taxon>
        <taxon>Streptophyta</taxon>
        <taxon>Embryophyta</taxon>
        <taxon>Tracheophyta</taxon>
        <taxon>Spermatophyta</taxon>
        <taxon>Magnoliopsida</taxon>
        <taxon>Proteales</taxon>
        <taxon>Proteaceae</taxon>
        <taxon>Protea</taxon>
    </lineage>
</organism>
<protein>
    <submittedName>
        <fullName evidence="2">Uncharacterized protein</fullName>
    </submittedName>
</protein>
<comment type="caution">
    <text evidence="2">The sequence shown here is derived from an EMBL/GenBank/DDBJ whole genome shotgun (WGS) entry which is preliminary data.</text>
</comment>
<dbReference type="AlphaFoldDB" id="A0A9Q0R2S7"/>